<evidence type="ECO:0000313" key="1">
    <source>
        <dbReference type="EMBL" id="EQK42668.1"/>
    </source>
</evidence>
<name>T4VMG0_PARBF</name>
<organism evidence="1 2">
    <name type="scientific">Paraclostridium bifermentans ATCC 638 = DSM 14991</name>
    <dbReference type="NCBI Taxonomy" id="1233171"/>
    <lineage>
        <taxon>Bacteria</taxon>
        <taxon>Bacillati</taxon>
        <taxon>Bacillota</taxon>
        <taxon>Clostridia</taxon>
        <taxon>Peptostreptococcales</taxon>
        <taxon>Peptostreptococcaceae</taxon>
        <taxon>Paraclostridium</taxon>
    </lineage>
</organism>
<evidence type="ECO:0000313" key="2">
    <source>
        <dbReference type="Proteomes" id="UP000015688"/>
    </source>
</evidence>
<dbReference type="EMBL" id="AVNC01000015">
    <property type="protein sequence ID" value="EQK42668.1"/>
    <property type="molecule type" value="Genomic_DNA"/>
</dbReference>
<evidence type="ECO:0008006" key="3">
    <source>
        <dbReference type="Google" id="ProtNLM"/>
    </source>
</evidence>
<protein>
    <recommendedName>
        <fullName evidence="3">Spo0E like sporulation regulatory family protein</fullName>
    </recommendedName>
</protein>
<comment type="caution">
    <text evidence="1">The sequence shown here is derived from an EMBL/GenBank/DDBJ whole genome shotgun (WGS) entry which is preliminary data.</text>
</comment>
<sequence>MYLENENIEEVVLLSQVLDRIIVSMQVNINNNIKEINIT</sequence>
<gene>
    <name evidence="1" type="ORF">C672_1612</name>
</gene>
<proteinExistence type="predicted"/>
<dbReference type="AlphaFoldDB" id="T4VMG0"/>
<accession>T4VMG0</accession>
<reference evidence="1 2" key="1">
    <citation type="submission" date="2013-06" db="EMBL/GenBank/DDBJ databases">
        <authorList>
            <person name="Walk S."/>
            <person name="Aronoff D."/>
            <person name="Young V.Y."/>
            <person name="Marsh J."/>
            <person name="Harrison L."/>
            <person name="Daugherty S.C."/>
            <person name="Shefchek K.A."/>
            <person name="Hine E.E."/>
            <person name="Tallon L.J."/>
            <person name="Sadzewicz L.K."/>
            <person name="Rasko D.A."/>
        </authorList>
    </citation>
    <scope>NUCLEOTIDE SEQUENCE [LARGE SCALE GENOMIC DNA]</scope>
    <source>
        <strain evidence="1 2">ATCC 638</strain>
    </source>
</reference>
<dbReference type="Proteomes" id="UP000015688">
    <property type="component" value="Unassembled WGS sequence"/>
</dbReference>
<dbReference type="PATRIC" id="fig|1233171.3.peg.1503"/>